<evidence type="ECO:0000256" key="3">
    <source>
        <dbReference type="ARBA" id="ARBA00023163"/>
    </source>
</evidence>
<keyword evidence="3" id="KW-0804">Transcription</keyword>
<dbReference type="EMBL" id="WBMR01000148">
    <property type="protein sequence ID" value="KAB2370579.1"/>
    <property type="molecule type" value="Genomic_DNA"/>
</dbReference>
<evidence type="ECO:0000256" key="1">
    <source>
        <dbReference type="ARBA" id="ARBA00023015"/>
    </source>
</evidence>
<evidence type="ECO:0000313" key="5">
    <source>
        <dbReference type="EMBL" id="KAB2370579.1"/>
    </source>
</evidence>
<dbReference type="Pfam" id="PF01638">
    <property type="entry name" value="HxlR"/>
    <property type="match status" value="1"/>
</dbReference>
<dbReference type="GO" id="GO:0003677">
    <property type="term" value="F:DNA binding"/>
    <property type="evidence" value="ECO:0007669"/>
    <property type="project" value="UniProtKB-KW"/>
</dbReference>
<accession>A0A6L3VRE2</accession>
<feature type="domain" description="HTH hxlR-type" evidence="4">
    <location>
        <begin position="12"/>
        <end position="102"/>
    </location>
</feature>
<protein>
    <submittedName>
        <fullName evidence="5">Transcriptional regulator</fullName>
    </submittedName>
</protein>
<dbReference type="PANTHER" id="PTHR33204:SF18">
    <property type="entry name" value="TRANSCRIPTIONAL REGULATORY PROTEIN"/>
    <property type="match status" value="1"/>
</dbReference>
<evidence type="ECO:0000313" key="6">
    <source>
        <dbReference type="Proteomes" id="UP000483004"/>
    </source>
</evidence>
<proteinExistence type="predicted"/>
<dbReference type="AlphaFoldDB" id="A0A6L3VRE2"/>
<gene>
    <name evidence="5" type="ORF">F9B16_35105</name>
</gene>
<keyword evidence="2" id="KW-0238">DNA-binding</keyword>
<dbReference type="PANTHER" id="PTHR33204">
    <property type="entry name" value="TRANSCRIPTIONAL REGULATOR, MARR FAMILY"/>
    <property type="match status" value="1"/>
</dbReference>
<dbReference type="InterPro" id="IPR036390">
    <property type="entry name" value="WH_DNA-bd_sf"/>
</dbReference>
<dbReference type="Gene3D" id="1.10.10.10">
    <property type="entry name" value="Winged helix-like DNA-binding domain superfamily/Winged helix DNA-binding domain"/>
    <property type="match status" value="1"/>
</dbReference>
<dbReference type="SUPFAM" id="SSF46785">
    <property type="entry name" value="Winged helix' DNA-binding domain"/>
    <property type="match status" value="1"/>
</dbReference>
<dbReference type="InterPro" id="IPR036388">
    <property type="entry name" value="WH-like_DNA-bd_sf"/>
</dbReference>
<dbReference type="RefSeq" id="WP_151544525.1">
    <property type="nucleotide sequence ID" value="NZ_WBMR01000148.1"/>
</dbReference>
<dbReference type="Proteomes" id="UP000483004">
    <property type="component" value="Unassembled WGS sequence"/>
</dbReference>
<evidence type="ECO:0000259" key="4">
    <source>
        <dbReference type="PROSITE" id="PS51118"/>
    </source>
</evidence>
<name>A0A6L3VRE2_9ACTN</name>
<comment type="caution">
    <text evidence="5">The sequence shown here is derived from an EMBL/GenBank/DDBJ whole genome shotgun (WGS) entry which is preliminary data.</text>
</comment>
<dbReference type="OrthoDB" id="3526217at2"/>
<evidence type="ECO:0000256" key="2">
    <source>
        <dbReference type="ARBA" id="ARBA00023125"/>
    </source>
</evidence>
<organism evidence="5 6">
    <name type="scientific">Actinomadura montaniterrae</name>
    <dbReference type="NCBI Taxonomy" id="1803903"/>
    <lineage>
        <taxon>Bacteria</taxon>
        <taxon>Bacillati</taxon>
        <taxon>Actinomycetota</taxon>
        <taxon>Actinomycetes</taxon>
        <taxon>Streptosporangiales</taxon>
        <taxon>Thermomonosporaceae</taxon>
        <taxon>Actinomadura</taxon>
    </lineage>
</organism>
<sequence>MALGKDYAAQDCSLARALEVVGERWTLLIVRDAFYGVRRFSDFLAHLDVPRAVLSARLQSLVEAGVLAKDGHDYVLTDMGKELWPVVHTLARWGEEHLSAEPCRLFLHADCGGRVGTDGVCPACGRGVPLEDIEIHVGPGGRHRDDPVSRLLRTPHRLLEPLRPL</sequence>
<dbReference type="InterPro" id="IPR002577">
    <property type="entry name" value="HTH_HxlR"/>
</dbReference>
<reference evidence="5 6" key="1">
    <citation type="submission" date="2019-09" db="EMBL/GenBank/DDBJ databases">
        <title>Actinomadura physcomitrii sp. nov., a novel actinomycete isolated from moss [Physcomitrium sphaericum (Ludw) Fuernr].</title>
        <authorList>
            <person name="Liu C."/>
            <person name="Zhuang X."/>
        </authorList>
    </citation>
    <scope>NUCLEOTIDE SEQUENCE [LARGE SCALE GENOMIC DNA]</scope>
    <source>
        <strain evidence="5 6">CYP1-1B</strain>
    </source>
</reference>
<dbReference type="PROSITE" id="PS51118">
    <property type="entry name" value="HTH_HXLR"/>
    <property type="match status" value="1"/>
</dbReference>
<keyword evidence="1" id="KW-0805">Transcription regulation</keyword>
<keyword evidence="6" id="KW-1185">Reference proteome</keyword>